<organism evidence="7 8">
    <name type="scientific">Marinobacterium sediminicola</name>
    <dbReference type="NCBI Taxonomy" id="518898"/>
    <lineage>
        <taxon>Bacteria</taxon>
        <taxon>Pseudomonadati</taxon>
        <taxon>Pseudomonadota</taxon>
        <taxon>Gammaproteobacteria</taxon>
        <taxon>Oceanospirillales</taxon>
        <taxon>Oceanospirillaceae</taxon>
        <taxon>Marinobacterium</taxon>
    </lineage>
</organism>
<dbReference type="RefSeq" id="WP_239042292.1">
    <property type="nucleotide sequence ID" value="NZ_BAAAEY010000012.1"/>
</dbReference>
<feature type="transmembrane region" description="Helical" evidence="5">
    <location>
        <begin position="261"/>
        <end position="278"/>
    </location>
</feature>
<sequence length="283" mass="31248">MTANPLLQGALLILLSEWMLVASGIIIRQLSDHLPTEVLVFLRNSLGLLWLLPWIIRRGRRELPTQRIHLHLLRALVGVTAMSCLYYSWAHLPLGQAALLKQTSPFFVPLIALIWLQERIGRHTRWAILVGFLGVMLILRPGIDELQWTMLVALAGAALGATAKVCIRAMRSTESPQQIVFYFALFGSLLAAIPAWQSWQMPEGVDWLWLLALAAASTMAQLLLSRAYGLAGAGMLGPFTYASIPFAALAGWWLWDEALAVWTLAGMGLVIGGGLLALRERSH</sequence>
<dbReference type="Pfam" id="PF00892">
    <property type="entry name" value="EamA"/>
    <property type="match status" value="2"/>
</dbReference>
<reference evidence="7 8" key="1">
    <citation type="submission" date="2017-05" db="EMBL/GenBank/DDBJ databases">
        <authorList>
            <person name="Varghese N."/>
            <person name="Submissions S."/>
        </authorList>
    </citation>
    <scope>NUCLEOTIDE SEQUENCE [LARGE SCALE GENOMIC DNA]</scope>
    <source>
        <strain evidence="7 8">CGMCC 1.7287</strain>
    </source>
</reference>
<dbReference type="InterPro" id="IPR037185">
    <property type="entry name" value="EmrE-like"/>
</dbReference>
<dbReference type="PANTHER" id="PTHR22911">
    <property type="entry name" value="ACYL-MALONYL CONDENSING ENZYME-RELATED"/>
    <property type="match status" value="1"/>
</dbReference>
<evidence type="ECO:0000256" key="5">
    <source>
        <dbReference type="SAM" id="Phobius"/>
    </source>
</evidence>
<dbReference type="EMBL" id="FXWV01000013">
    <property type="protein sequence ID" value="SMR77313.1"/>
    <property type="molecule type" value="Genomic_DNA"/>
</dbReference>
<name>A0ABY1S398_9GAMM</name>
<keyword evidence="8" id="KW-1185">Reference proteome</keyword>
<feature type="domain" description="EamA" evidence="6">
    <location>
        <begin position="148"/>
        <end position="277"/>
    </location>
</feature>
<keyword evidence="3 5" id="KW-1133">Transmembrane helix</keyword>
<comment type="caution">
    <text evidence="7">The sequence shown here is derived from an EMBL/GenBank/DDBJ whole genome shotgun (WGS) entry which is preliminary data.</text>
</comment>
<evidence type="ECO:0000256" key="3">
    <source>
        <dbReference type="ARBA" id="ARBA00022989"/>
    </source>
</evidence>
<keyword evidence="2 5" id="KW-0812">Transmembrane</keyword>
<feature type="transmembrane region" description="Helical" evidence="5">
    <location>
        <begin position="38"/>
        <end position="56"/>
    </location>
</feature>
<proteinExistence type="predicted"/>
<evidence type="ECO:0000256" key="1">
    <source>
        <dbReference type="ARBA" id="ARBA00004141"/>
    </source>
</evidence>
<evidence type="ECO:0000313" key="8">
    <source>
        <dbReference type="Proteomes" id="UP001159257"/>
    </source>
</evidence>
<feature type="transmembrane region" description="Helical" evidence="5">
    <location>
        <begin position="68"/>
        <end position="89"/>
    </location>
</feature>
<feature type="transmembrane region" description="Helical" evidence="5">
    <location>
        <begin position="149"/>
        <end position="167"/>
    </location>
</feature>
<feature type="domain" description="EamA" evidence="6">
    <location>
        <begin position="9"/>
        <end position="139"/>
    </location>
</feature>
<evidence type="ECO:0000256" key="4">
    <source>
        <dbReference type="ARBA" id="ARBA00023136"/>
    </source>
</evidence>
<evidence type="ECO:0000256" key="2">
    <source>
        <dbReference type="ARBA" id="ARBA00022692"/>
    </source>
</evidence>
<protein>
    <submittedName>
        <fullName evidence="7">Permease of the drug/metabolite transporter (DMT) superfamily</fullName>
    </submittedName>
</protein>
<evidence type="ECO:0000313" key="7">
    <source>
        <dbReference type="EMBL" id="SMR77313.1"/>
    </source>
</evidence>
<evidence type="ECO:0000259" key="6">
    <source>
        <dbReference type="Pfam" id="PF00892"/>
    </source>
</evidence>
<dbReference type="InterPro" id="IPR000620">
    <property type="entry name" value="EamA_dom"/>
</dbReference>
<accession>A0ABY1S398</accession>
<comment type="subcellular location">
    <subcellularLocation>
        <location evidence="1">Membrane</location>
        <topology evidence="1">Multi-pass membrane protein</topology>
    </subcellularLocation>
</comment>
<dbReference type="PANTHER" id="PTHR22911:SF6">
    <property type="entry name" value="SOLUTE CARRIER FAMILY 35 MEMBER G1"/>
    <property type="match status" value="1"/>
</dbReference>
<dbReference type="SUPFAM" id="SSF103481">
    <property type="entry name" value="Multidrug resistance efflux transporter EmrE"/>
    <property type="match status" value="2"/>
</dbReference>
<feature type="transmembrane region" description="Helical" evidence="5">
    <location>
        <begin position="179"/>
        <end position="199"/>
    </location>
</feature>
<feature type="transmembrane region" description="Helical" evidence="5">
    <location>
        <begin position="236"/>
        <end position="255"/>
    </location>
</feature>
<feature type="transmembrane region" description="Helical" evidence="5">
    <location>
        <begin position="205"/>
        <end position="224"/>
    </location>
</feature>
<gene>
    <name evidence="7" type="ORF">SAMN04487964_11382</name>
</gene>
<keyword evidence="4 5" id="KW-0472">Membrane</keyword>
<dbReference type="Proteomes" id="UP001159257">
    <property type="component" value="Unassembled WGS sequence"/>
</dbReference>
<feature type="transmembrane region" description="Helical" evidence="5">
    <location>
        <begin position="95"/>
        <end position="114"/>
    </location>
</feature>
<feature type="transmembrane region" description="Helical" evidence="5">
    <location>
        <begin position="126"/>
        <end position="143"/>
    </location>
</feature>